<comment type="caution">
    <text evidence="2">The sequence shown here is derived from an EMBL/GenBank/DDBJ whole genome shotgun (WGS) entry which is preliminary data.</text>
</comment>
<feature type="transmembrane region" description="Helical" evidence="1">
    <location>
        <begin position="331"/>
        <end position="353"/>
    </location>
</feature>
<organism evidence="2 3">
    <name type="scientific">Gordonibacter faecis</name>
    <dbReference type="NCBI Taxonomy" id="3047475"/>
    <lineage>
        <taxon>Bacteria</taxon>
        <taxon>Bacillati</taxon>
        <taxon>Actinomycetota</taxon>
        <taxon>Coriobacteriia</taxon>
        <taxon>Eggerthellales</taxon>
        <taxon>Eggerthellaceae</taxon>
        <taxon>Gordonibacter</taxon>
    </lineage>
</organism>
<keyword evidence="1" id="KW-0812">Transmembrane</keyword>
<feature type="transmembrane region" description="Helical" evidence="1">
    <location>
        <begin position="89"/>
        <end position="109"/>
    </location>
</feature>
<keyword evidence="3" id="KW-1185">Reference proteome</keyword>
<feature type="transmembrane region" description="Helical" evidence="1">
    <location>
        <begin position="179"/>
        <end position="196"/>
    </location>
</feature>
<accession>A0ABT7DNK7</accession>
<feature type="transmembrane region" description="Helical" evidence="1">
    <location>
        <begin position="251"/>
        <end position="268"/>
    </location>
</feature>
<feature type="transmembrane region" description="Helical" evidence="1">
    <location>
        <begin position="23"/>
        <end position="46"/>
    </location>
</feature>
<keyword evidence="1" id="KW-0472">Membrane</keyword>
<gene>
    <name evidence="2" type="ORF">QNJ86_04920</name>
</gene>
<feature type="transmembrane region" description="Helical" evidence="1">
    <location>
        <begin position="359"/>
        <end position="381"/>
    </location>
</feature>
<reference evidence="2 3" key="1">
    <citation type="submission" date="2023-05" db="EMBL/GenBank/DDBJ databases">
        <title>Gordonibacter KGMB12511T sp. nov., isolated from faeces of healthy Korean.</title>
        <authorList>
            <person name="Kim H.S."/>
            <person name="Kim J.-S."/>
            <person name="Suh M.K."/>
            <person name="Eom M.K."/>
            <person name="Do H.E."/>
            <person name="Lee J.-S."/>
        </authorList>
    </citation>
    <scope>NUCLEOTIDE SEQUENCE [LARGE SCALE GENOMIC DNA]</scope>
    <source>
        <strain evidence="2 3">KGMB12511</strain>
    </source>
</reference>
<feature type="transmembrane region" description="Helical" evidence="1">
    <location>
        <begin position="217"/>
        <end position="245"/>
    </location>
</feature>
<proteinExistence type="predicted"/>
<evidence type="ECO:0000256" key="1">
    <source>
        <dbReference type="SAM" id="Phobius"/>
    </source>
</evidence>
<dbReference type="RefSeq" id="WP_283831481.1">
    <property type="nucleotide sequence ID" value="NZ_JASJEU010000008.1"/>
</dbReference>
<feature type="transmembrane region" description="Helical" evidence="1">
    <location>
        <begin position="300"/>
        <end position="319"/>
    </location>
</feature>
<feature type="transmembrane region" description="Helical" evidence="1">
    <location>
        <begin position="58"/>
        <end position="77"/>
    </location>
</feature>
<name>A0ABT7DNK7_9ACTN</name>
<protein>
    <submittedName>
        <fullName evidence="2">Uncharacterized protein</fullName>
    </submittedName>
</protein>
<evidence type="ECO:0000313" key="2">
    <source>
        <dbReference type="EMBL" id="MDJ1650131.1"/>
    </source>
</evidence>
<keyword evidence="1" id="KW-1133">Transmembrane helix</keyword>
<feature type="transmembrane region" description="Helical" evidence="1">
    <location>
        <begin position="275"/>
        <end position="294"/>
    </location>
</feature>
<feature type="transmembrane region" description="Helical" evidence="1">
    <location>
        <begin position="151"/>
        <end position="173"/>
    </location>
</feature>
<feature type="transmembrane region" description="Helical" evidence="1">
    <location>
        <begin position="115"/>
        <end position="139"/>
    </location>
</feature>
<evidence type="ECO:0000313" key="3">
    <source>
        <dbReference type="Proteomes" id="UP001232750"/>
    </source>
</evidence>
<dbReference type="EMBL" id="JASJEU010000008">
    <property type="protein sequence ID" value="MDJ1650131.1"/>
    <property type="molecule type" value="Genomic_DNA"/>
</dbReference>
<dbReference type="Proteomes" id="UP001232750">
    <property type="component" value="Unassembled WGS sequence"/>
</dbReference>
<sequence length="422" mass="45937">MEAYAGYHGGIRKVLHDARSHPWLLVTLTAYRTFAVLLFVEGFFFADSFMVAGFEFPLLAAFLFLCAGVCLLCACTFKKIKVFSKDEYLWFLVSCMLLGVFFLFMKAHAGMTNDMLGMVTLVLGMLLLAVGVMGTHIELGRIFGMLGMLPTLTYGIGSALATAVLTLLITLFLDEVIKWAVTFLLPVIIIMAFYLAKEDVFPDQRDLYREPTSELFIPYRFMATSIVQGFALGVPLGFLAFSGFFVQVLNSAGYLCAALLALLVVLVLQKDFNRAVYQVGFSLAGLGLLAMGVLGPTSALAGVLQLTGFLYLDLVLWGLGSYLIKNCDQPAMWVVSCPCMALMTGRALGVVVGCLGLEIAGGGGGLTSLFSSVCWHFWWCLRRSFYPATRICAPDGALCVRANPMQPKAKVVSAKLLARSMA</sequence>